<evidence type="ECO:0000256" key="2">
    <source>
        <dbReference type="PIRSR" id="PIRSR613078-2"/>
    </source>
</evidence>
<evidence type="ECO:0000313" key="3">
    <source>
        <dbReference type="EMBL" id="QEA12550.1"/>
    </source>
</evidence>
<protein>
    <submittedName>
        <fullName evidence="3">Histidine phosphatase family protein</fullName>
    </submittedName>
</protein>
<accession>A0A5B8RST6</accession>
<organism evidence="3 4">
    <name type="scientific">Comamonas flocculans</name>
    <dbReference type="NCBI Taxonomy" id="2597701"/>
    <lineage>
        <taxon>Bacteria</taxon>
        <taxon>Pseudomonadati</taxon>
        <taxon>Pseudomonadota</taxon>
        <taxon>Betaproteobacteria</taxon>
        <taxon>Burkholderiales</taxon>
        <taxon>Comamonadaceae</taxon>
        <taxon>Comamonas</taxon>
    </lineage>
</organism>
<dbReference type="GO" id="GO:0005829">
    <property type="term" value="C:cytosol"/>
    <property type="evidence" value="ECO:0007669"/>
    <property type="project" value="TreeGrafter"/>
</dbReference>
<dbReference type="OrthoDB" id="9783269at2"/>
<dbReference type="PANTHER" id="PTHR48100">
    <property type="entry name" value="BROAD-SPECIFICITY PHOSPHATASE YOR283W-RELATED"/>
    <property type="match status" value="1"/>
</dbReference>
<dbReference type="GO" id="GO:0016791">
    <property type="term" value="F:phosphatase activity"/>
    <property type="evidence" value="ECO:0007669"/>
    <property type="project" value="TreeGrafter"/>
</dbReference>
<dbReference type="Pfam" id="PF00300">
    <property type="entry name" value="His_Phos_1"/>
    <property type="match status" value="1"/>
</dbReference>
<dbReference type="PANTHER" id="PTHR48100:SF44">
    <property type="entry name" value="PHOSPHATASE C1620.13-RELATED"/>
    <property type="match status" value="1"/>
</dbReference>
<dbReference type="RefSeq" id="WP_146912145.1">
    <property type="nucleotide sequence ID" value="NZ_CP042344.1"/>
</dbReference>
<dbReference type="Gene3D" id="3.40.50.1240">
    <property type="entry name" value="Phosphoglycerate mutase-like"/>
    <property type="match status" value="1"/>
</dbReference>
<dbReference type="SUPFAM" id="SSF53254">
    <property type="entry name" value="Phosphoglycerate mutase-like"/>
    <property type="match status" value="1"/>
</dbReference>
<dbReference type="AlphaFoldDB" id="A0A5B8RST6"/>
<feature type="binding site" evidence="2">
    <location>
        <position position="61"/>
    </location>
    <ligand>
        <name>substrate</name>
    </ligand>
</feature>
<feature type="binding site" evidence="2">
    <location>
        <begin position="11"/>
        <end position="18"/>
    </location>
    <ligand>
        <name>substrate</name>
    </ligand>
</feature>
<sequence length="214" mass="24072">MQEPTRIIAIRHGETDWNVQGRIQGHQDVELNATGLRQARRLAQALRRETVGCIYSSDLQRALQTAQALAQTTGAPLVTEPRLRERSFGRYEGLRFMQVQTEAPEHARRWRERDPHYAPEGGENLSALRQRIAATVDELAARHAGEQIVLVAHGGVMDMLYRLATRQHLQAARTWQLPNAAVNRLLWNPGTGLTLVGWADTGHLAADSRDEQHD</sequence>
<dbReference type="KEGG" id="cof:FOZ74_05635"/>
<feature type="active site" description="Tele-phosphohistidine intermediate" evidence="1">
    <location>
        <position position="12"/>
    </location>
</feature>
<name>A0A5B8RST6_9BURK</name>
<keyword evidence="4" id="KW-1185">Reference proteome</keyword>
<dbReference type="InterPro" id="IPR050275">
    <property type="entry name" value="PGM_Phosphatase"/>
</dbReference>
<dbReference type="SMART" id="SM00855">
    <property type="entry name" value="PGAM"/>
    <property type="match status" value="1"/>
</dbReference>
<evidence type="ECO:0000256" key="1">
    <source>
        <dbReference type="PIRSR" id="PIRSR613078-1"/>
    </source>
</evidence>
<feature type="active site" description="Proton donor/acceptor" evidence="1">
    <location>
        <position position="85"/>
    </location>
</feature>
<dbReference type="Proteomes" id="UP000321199">
    <property type="component" value="Chromosome"/>
</dbReference>
<dbReference type="InterPro" id="IPR013078">
    <property type="entry name" value="His_Pase_superF_clade-1"/>
</dbReference>
<dbReference type="EMBL" id="CP042344">
    <property type="protein sequence ID" value="QEA12550.1"/>
    <property type="molecule type" value="Genomic_DNA"/>
</dbReference>
<gene>
    <name evidence="3" type="ORF">FOZ74_05635</name>
</gene>
<dbReference type="CDD" id="cd07067">
    <property type="entry name" value="HP_PGM_like"/>
    <property type="match status" value="1"/>
</dbReference>
<evidence type="ECO:0000313" key="4">
    <source>
        <dbReference type="Proteomes" id="UP000321199"/>
    </source>
</evidence>
<dbReference type="InterPro" id="IPR029033">
    <property type="entry name" value="His_PPase_superfam"/>
</dbReference>
<proteinExistence type="predicted"/>
<reference evidence="3 4" key="1">
    <citation type="submission" date="2019-07" db="EMBL/GenBank/DDBJ databases">
        <title>Complete genome sequence of Comamonas sp. NLF 7-7 isolated from livestock.</title>
        <authorList>
            <person name="Kim D.H."/>
            <person name="Kim J.G."/>
        </authorList>
    </citation>
    <scope>NUCLEOTIDE SEQUENCE [LARGE SCALE GENOMIC DNA]</scope>
    <source>
        <strain evidence="3 4">NLF 7-7</strain>
    </source>
</reference>